<sequence>MGAGADPNSPEVFRQNLQVVQQELMQVQSLARNALVGIQSAYHLGTNPTQTEVDLANLKQSINFLLNLMRHTGVGALPLLPLPTEAVPTMTVPTEEQLMEDTTRGIKVLFEKQKRSQESANVAANILGSSGAIAALGPTSSMSELSSKGAR</sequence>
<organism evidence="1 2">
    <name type="scientific">Amanita thiersii Skay4041</name>
    <dbReference type="NCBI Taxonomy" id="703135"/>
    <lineage>
        <taxon>Eukaryota</taxon>
        <taxon>Fungi</taxon>
        <taxon>Dikarya</taxon>
        <taxon>Basidiomycota</taxon>
        <taxon>Agaricomycotina</taxon>
        <taxon>Agaricomycetes</taxon>
        <taxon>Agaricomycetidae</taxon>
        <taxon>Agaricales</taxon>
        <taxon>Pluteineae</taxon>
        <taxon>Amanitaceae</taxon>
        <taxon>Amanita</taxon>
    </lineage>
</organism>
<dbReference type="Proteomes" id="UP000242287">
    <property type="component" value="Unassembled WGS sequence"/>
</dbReference>
<dbReference type="AlphaFoldDB" id="A0A2A9NBN8"/>
<proteinExistence type="predicted"/>
<gene>
    <name evidence="1" type="ORF">AMATHDRAFT_158262</name>
</gene>
<accession>A0A2A9NBN8</accession>
<protein>
    <submittedName>
        <fullName evidence="1">Uncharacterized protein</fullName>
    </submittedName>
</protein>
<evidence type="ECO:0000313" key="1">
    <source>
        <dbReference type="EMBL" id="PFH45671.1"/>
    </source>
</evidence>
<keyword evidence="2" id="KW-1185">Reference proteome</keyword>
<evidence type="ECO:0000313" key="2">
    <source>
        <dbReference type="Proteomes" id="UP000242287"/>
    </source>
</evidence>
<dbReference type="EMBL" id="KZ302314">
    <property type="protein sequence ID" value="PFH45671.1"/>
    <property type="molecule type" value="Genomic_DNA"/>
</dbReference>
<reference evidence="1 2" key="1">
    <citation type="submission" date="2014-02" db="EMBL/GenBank/DDBJ databases">
        <title>Transposable element dynamics among asymbiotic and ectomycorrhizal Amanita fungi.</title>
        <authorList>
            <consortium name="DOE Joint Genome Institute"/>
            <person name="Hess J."/>
            <person name="Skrede I."/>
            <person name="Wolfe B."/>
            <person name="LaButti K."/>
            <person name="Ohm R.A."/>
            <person name="Grigoriev I.V."/>
            <person name="Pringle A."/>
        </authorList>
    </citation>
    <scope>NUCLEOTIDE SEQUENCE [LARGE SCALE GENOMIC DNA]</scope>
    <source>
        <strain evidence="1 2">SKay4041</strain>
    </source>
</reference>
<name>A0A2A9NBN8_9AGAR</name>
<dbReference type="OrthoDB" id="3203574at2759"/>